<keyword evidence="1" id="KW-0472">Membrane</keyword>
<organism evidence="2 3">
    <name type="scientific">Blautia liquoris</name>
    <dbReference type="NCBI Taxonomy" id="2779518"/>
    <lineage>
        <taxon>Bacteria</taxon>
        <taxon>Bacillati</taxon>
        <taxon>Bacillota</taxon>
        <taxon>Clostridia</taxon>
        <taxon>Lachnospirales</taxon>
        <taxon>Lachnospiraceae</taxon>
        <taxon>Blautia</taxon>
    </lineage>
</organism>
<accession>A0A7M2REX6</accession>
<name>A0A7M2REX6_9FIRM</name>
<proteinExistence type="predicted"/>
<dbReference type="KEGG" id="bliq:INP51_13045"/>
<dbReference type="InterPro" id="IPR032111">
    <property type="entry name" value="Clostridium_phage_holin"/>
</dbReference>
<keyword evidence="3" id="KW-1185">Reference proteome</keyword>
<dbReference type="Proteomes" id="UP000593601">
    <property type="component" value="Chromosome"/>
</dbReference>
<sequence>MDLTFLTNYINPIILGICLLVGFVIKTAIPRLPNRYIPLSALILGVVIAIVMNYPGINAEVVLGGMISGLASTGLYEMLRNLLDRDGQKKPEIPEQDHIEGK</sequence>
<keyword evidence="1" id="KW-1133">Transmembrane helix</keyword>
<dbReference type="RefSeq" id="WP_193735263.1">
    <property type="nucleotide sequence ID" value="NZ_CP063304.1"/>
</dbReference>
<reference evidence="2 3" key="1">
    <citation type="submission" date="2020-10" db="EMBL/GenBank/DDBJ databases">
        <title>Blautia liquoris sp.nov., isolated from the mud in a fermentation cellar used for the production of Chinese strong-flavoured liquor.</title>
        <authorList>
            <person name="Lu L."/>
        </authorList>
    </citation>
    <scope>NUCLEOTIDE SEQUENCE [LARGE SCALE GENOMIC DNA]</scope>
    <source>
        <strain evidence="2 3">LZLJ-3</strain>
    </source>
</reference>
<feature type="transmembrane region" description="Helical" evidence="1">
    <location>
        <begin position="6"/>
        <end position="25"/>
    </location>
</feature>
<keyword evidence="1" id="KW-0812">Transmembrane</keyword>
<dbReference type="EMBL" id="CP063304">
    <property type="protein sequence ID" value="QOV18903.1"/>
    <property type="molecule type" value="Genomic_DNA"/>
</dbReference>
<evidence type="ECO:0000313" key="2">
    <source>
        <dbReference type="EMBL" id="QOV18903.1"/>
    </source>
</evidence>
<dbReference type="AlphaFoldDB" id="A0A7M2REX6"/>
<feature type="transmembrane region" description="Helical" evidence="1">
    <location>
        <begin position="37"/>
        <end position="55"/>
    </location>
</feature>
<gene>
    <name evidence="2" type="ORF">INP51_13045</name>
</gene>
<feature type="transmembrane region" description="Helical" evidence="1">
    <location>
        <begin position="61"/>
        <end position="79"/>
    </location>
</feature>
<protein>
    <submittedName>
        <fullName evidence="2">Phage holin family protein</fullName>
    </submittedName>
</protein>
<evidence type="ECO:0000256" key="1">
    <source>
        <dbReference type="SAM" id="Phobius"/>
    </source>
</evidence>
<evidence type="ECO:0000313" key="3">
    <source>
        <dbReference type="Proteomes" id="UP000593601"/>
    </source>
</evidence>
<dbReference type="Pfam" id="PF16079">
    <property type="entry name" value="Phage_holin_5_2"/>
    <property type="match status" value="1"/>
</dbReference>